<dbReference type="Proteomes" id="UP000571084">
    <property type="component" value="Unassembled WGS sequence"/>
</dbReference>
<keyword evidence="2" id="KW-0456">Lyase</keyword>
<name>A0A840RTL9_9BURK</name>
<proteinExistence type="predicted"/>
<dbReference type="GO" id="GO:0003857">
    <property type="term" value="F:(3S)-3-hydroxyacyl-CoA dehydrogenase (NAD+) activity"/>
    <property type="evidence" value="ECO:0007669"/>
    <property type="project" value="TreeGrafter"/>
</dbReference>
<dbReference type="CDD" id="cd06558">
    <property type="entry name" value="crotonase-like"/>
    <property type="match status" value="1"/>
</dbReference>
<keyword evidence="1" id="KW-0413">Isomerase</keyword>
<dbReference type="InterPro" id="IPR029045">
    <property type="entry name" value="ClpP/crotonase-like_dom_sf"/>
</dbReference>
<accession>A0A840RTL9</accession>
<sequence length="247" mass="26501">MDSQVALTKHGVIGVIEINNPPVNASSSTVRQGLLHCVRAAEDDPSIQALVVICAGRTFMAGADIKEFDQAELPLPDPNEVHVAFESFRGLVVAALHGTVLGGGLELGVLPGGGGTQRLTRIVGIENALNMIVSGNPIDADNAFTLGLVDVIAENHLKEESIAFAMDLLRQQAPRKRAVDLTLDVSLASPPYFEDFRGKLTPAVRNRTAVQEIVRCIQESLVLPFDEGLRIERAAFLRCKDSSESQA</sequence>
<dbReference type="GO" id="GO:0016829">
    <property type="term" value="F:lyase activity"/>
    <property type="evidence" value="ECO:0007669"/>
    <property type="project" value="UniProtKB-KW"/>
</dbReference>
<dbReference type="AlphaFoldDB" id="A0A840RTL9"/>
<dbReference type="GO" id="GO:0016853">
    <property type="term" value="F:isomerase activity"/>
    <property type="evidence" value="ECO:0007669"/>
    <property type="project" value="UniProtKB-KW"/>
</dbReference>
<evidence type="ECO:0000313" key="5">
    <source>
        <dbReference type="Proteomes" id="UP000571084"/>
    </source>
</evidence>
<dbReference type="RefSeq" id="WP_168056289.1">
    <property type="nucleotide sequence ID" value="NZ_JAAOZT010000009.1"/>
</dbReference>
<evidence type="ECO:0000313" key="4">
    <source>
        <dbReference type="EMBL" id="MBB5199941.1"/>
    </source>
</evidence>
<organism evidence="4 5">
    <name type="scientific">Glaciimonas immobilis</name>
    <dbReference type="NCBI Taxonomy" id="728004"/>
    <lineage>
        <taxon>Bacteria</taxon>
        <taxon>Pseudomonadati</taxon>
        <taxon>Pseudomonadota</taxon>
        <taxon>Betaproteobacteria</taxon>
        <taxon>Burkholderiales</taxon>
        <taxon>Oxalobacteraceae</taxon>
        <taxon>Glaciimonas</taxon>
    </lineage>
</organism>
<keyword evidence="5" id="KW-1185">Reference proteome</keyword>
<evidence type="ECO:0000256" key="3">
    <source>
        <dbReference type="ARBA" id="ARBA00023268"/>
    </source>
</evidence>
<comment type="caution">
    <text evidence="4">The sequence shown here is derived from an EMBL/GenBank/DDBJ whole genome shotgun (WGS) entry which is preliminary data.</text>
</comment>
<dbReference type="PANTHER" id="PTHR23309:SF49">
    <property type="entry name" value="PEROXISOMAL BIFUNCTIONAL ENZYME"/>
    <property type="match status" value="1"/>
</dbReference>
<dbReference type="PANTHER" id="PTHR23309">
    <property type="entry name" value="3-HYDROXYACYL-COA DEHYROGENASE"/>
    <property type="match status" value="1"/>
</dbReference>
<evidence type="ECO:0000256" key="2">
    <source>
        <dbReference type="ARBA" id="ARBA00023239"/>
    </source>
</evidence>
<dbReference type="SUPFAM" id="SSF52096">
    <property type="entry name" value="ClpP/crotonase"/>
    <property type="match status" value="1"/>
</dbReference>
<dbReference type="InterPro" id="IPR001753">
    <property type="entry name" value="Enoyl-CoA_hydra/iso"/>
</dbReference>
<dbReference type="Pfam" id="PF00378">
    <property type="entry name" value="ECH_1"/>
    <property type="match status" value="1"/>
</dbReference>
<keyword evidence="3" id="KW-0511">Multifunctional enzyme</keyword>
<dbReference type="Gene3D" id="3.90.226.10">
    <property type="entry name" value="2-enoyl-CoA Hydratase, Chain A, domain 1"/>
    <property type="match status" value="2"/>
</dbReference>
<gene>
    <name evidence="4" type="ORF">HNR39_001773</name>
</gene>
<dbReference type="GO" id="GO:0006635">
    <property type="term" value="P:fatty acid beta-oxidation"/>
    <property type="evidence" value="ECO:0007669"/>
    <property type="project" value="TreeGrafter"/>
</dbReference>
<protein>
    <submittedName>
        <fullName evidence="4">Enoyl-CoA hydratase/carnithine racemase</fullName>
    </submittedName>
</protein>
<reference evidence="4 5" key="1">
    <citation type="submission" date="2020-08" db="EMBL/GenBank/DDBJ databases">
        <title>Genomic Encyclopedia of Type Strains, Phase IV (KMG-IV): sequencing the most valuable type-strain genomes for metagenomic binning, comparative biology and taxonomic classification.</title>
        <authorList>
            <person name="Goeker M."/>
        </authorList>
    </citation>
    <scope>NUCLEOTIDE SEQUENCE [LARGE SCALE GENOMIC DNA]</scope>
    <source>
        <strain evidence="4 5">DSM 23240</strain>
    </source>
</reference>
<evidence type="ECO:0000256" key="1">
    <source>
        <dbReference type="ARBA" id="ARBA00023235"/>
    </source>
</evidence>
<dbReference type="EMBL" id="JACHHQ010000003">
    <property type="protein sequence ID" value="MBB5199941.1"/>
    <property type="molecule type" value="Genomic_DNA"/>
</dbReference>